<feature type="signal peptide" evidence="2">
    <location>
        <begin position="1"/>
        <end position="20"/>
    </location>
</feature>
<dbReference type="InterPro" id="IPR011250">
    <property type="entry name" value="OMP/PagP_B-barrel"/>
</dbReference>
<keyword evidence="5" id="KW-1185">Reference proteome</keyword>
<name>A0A1I6XL87_9BACT</name>
<protein>
    <submittedName>
        <fullName evidence="4">Opacity protein</fullName>
    </submittedName>
</protein>
<reference evidence="5" key="1">
    <citation type="submission" date="2016-10" db="EMBL/GenBank/DDBJ databases">
        <authorList>
            <person name="Varghese N."/>
            <person name="Submissions S."/>
        </authorList>
    </citation>
    <scope>NUCLEOTIDE SEQUENCE [LARGE SCALE GENOMIC DNA]</scope>
    <source>
        <strain evidence="5">DSM 23445</strain>
    </source>
</reference>
<keyword evidence="1 2" id="KW-0732">Signal</keyword>
<dbReference type="SUPFAM" id="SSF56925">
    <property type="entry name" value="OMPA-like"/>
    <property type="match status" value="1"/>
</dbReference>
<dbReference type="RefSeq" id="WP_091691161.1">
    <property type="nucleotide sequence ID" value="NZ_FPBF01000001.1"/>
</dbReference>
<evidence type="ECO:0000256" key="2">
    <source>
        <dbReference type="SAM" id="SignalP"/>
    </source>
</evidence>
<gene>
    <name evidence="4" type="ORF">SAMN04489724_0547</name>
</gene>
<evidence type="ECO:0000313" key="4">
    <source>
        <dbReference type="EMBL" id="SFT39050.1"/>
    </source>
</evidence>
<dbReference type="AlphaFoldDB" id="A0A1I6XL87"/>
<dbReference type="Gene3D" id="2.40.160.20">
    <property type="match status" value="1"/>
</dbReference>
<dbReference type="Pfam" id="PF13505">
    <property type="entry name" value="OMP_b-brl"/>
    <property type="match status" value="1"/>
</dbReference>
<dbReference type="OrthoDB" id="838103at2"/>
<dbReference type="EMBL" id="FPBF01000001">
    <property type="protein sequence ID" value="SFT39050.1"/>
    <property type="molecule type" value="Genomic_DNA"/>
</dbReference>
<evidence type="ECO:0000313" key="5">
    <source>
        <dbReference type="Proteomes" id="UP000199673"/>
    </source>
</evidence>
<sequence>MKKAFTSLFLLTAIAVTSYAQELRINTYAGYVFKDKVDSYYSNTSYFNGQIQDGLRWGGGIEYHIPNRGAIEIQYLRQDTNAPTYYLDAGVFGPTERFTDFDLAINWIMLNGTRYFPVNEIVEPFAGAGFGMGIFNVSNPDNGNENSATKFAWNIRGGSNFWVADNIAIRVQASLFSATQAIGGGLYFGTGGISTGLSSYSSMYQFGLEGGLVFRLPQPAK</sequence>
<accession>A0A1I6XL87</accession>
<dbReference type="InterPro" id="IPR027385">
    <property type="entry name" value="Beta-barrel_OMP"/>
</dbReference>
<proteinExistence type="predicted"/>
<feature type="domain" description="Outer membrane protein beta-barrel" evidence="3">
    <location>
        <begin position="7"/>
        <end position="178"/>
    </location>
</feature>
<dbReference type="Proteomes" id="UP000199673">
    <property type="component" value="Unassembled WGS sequence"/>
</dbReference>
<evidence type="ECO:0000259" key="3">
    <source>
        <dbReference type="Pfam" id="PF13505"/>
    </source>
</evidence>
<dbReference type="STRING" id="305507.SAMN04489724_0547"/>
<evidence type="ECO:0000256" key="1">
    <source>
        <dbReference type="ARBA" id="ARBA00022729"/>
    </source>
</evidence>
<organism evidence="4 5">
    <name type="scientific">Algoriphagus locisalis</name>
    <dbReference type="NCBI Taxonomy" id="305507"/>
    <lineage>
        <taxon>Bacteria</taxon>
        <taxon>Pseudomonadati</taxon>
        <taxon>Bacteroidota</taxon>
        <taxon>Cytophagia</taxon>
        <taxon>Cytophagales</taxon>
        <taxon>Cyclobacteriaceae</taxon>
        <taxon>Algoriphagus</taxon>
    </lineage>
</organism>
<feature type="chain" id="PRO_5011488165" evidence="2">
    <location>
        <begin position="21"/>
        <end position="221"/>
    </location>
</feature>